<gene>
    <name evidence="3" type="ORF">AB0T83_18295</name>
</gene>
<dbReference type="RefSeq" id="WP_366194675.1">
    <property type="nucleotide sequence ID" value="NZ_JBFBVU010000037.1"/>
</dbReference>
<protein>
    <recommendedName>
        <fullName evidence="5">PEP-CTERM sorting domain-containing protein</fullName>
    </recommendedName>
</protein>
<evidence type="ECO:0000256" key="2">
    <source>
        <dbReference type="SAM" id="SignalP"/>
    </source>
</evidence>
<sequence length="180" mass="18954">MQLKFIFSALLIALATQAQAVSLKLNYQGADMPLVSGPQDPGRPFYPAFFGDIVLSEAAYGGSFAGQTVQFYGINGPGDPNNQTAGIVSWNFSFPLYAVAGSAISFTFGPTYQLLSWDLDALDGPPDYAMSPLYDSVYGGLGGTYRVAASDWSVSQVPLPGAAGLLGVALLGLGALRRRR</sequence>
<organism evidence="3 4">
    <name type="scientific">Meridianimarinicoccus marinus</name>
    <dbReference type="NCBI Taxonomy" id="3231483"/>
    <lineage>
        <taxon>Bacteria</taxon>
        <taxon>Pseudomonadati</taxon>
        <taxon>Pseudomonadota</taxon>
        <taxon>Alphaproteobacteria</taxon>
        <taxon>Rhodobacterales</taxon>
        <taxon>Paracoccaceae</taxon>
        <taxon>Meridianimarinicoccus</taxon>
    </lineage>
</organism>
<evidence type="ECO:0000313" key="4">
    <source>
        <dbReference type="Proteomes" id="UP001553161"/>
    </source>
</evidence>
<dbReference type="Proteomes" id="UP001553161">
    <property type="component" value="Unassembled WGS sequence"/>
</dbReference>
<feature type="transmembrane region" description="Helical" evidence="1">
    <location>
        <begin position="157"/>
        <end position="176"/>
    </location>
</feature>
<feature type="signal peptide" evidence="2">
    <location>
        <begin position="1"/>
        <end position="20"/>
    </location>
</feature>
<keyword evidence="1" id="KW-0812">Transmembrane</keyword>
<evidence type="ECO:0000313" key="3">
    <source>
        <dbReference type="EMBL" id="MEV8468718.1"/>
    </source>
</evidence>
<keyword evidence="1" id="KW-0472">Membrane</keyword>
<feature type="chain" id="PRO_5047340547" description="PEP-CTERM sorting domain-containing protein" evidence="2">
    <location>
        <begin position="21"/>
        <end position="180"/>
    </location>
</feature>
<name>A0ABV3LEA4_9RHOB</name>
<evidence type="ECO:0000256" key="1">
    <source>
        <dbReference type="SAM" id="Phobius"/>
    </source>
</evidence>
<keyword evidence="1" id="KW-1133">Transmembrane helix</keyword>
<dbReference type="EMBL" id="JBFBVU010000037">
    <property type="protein sequence ID" value="MEV8468718.1"/>
    <property type="molecule type" value="Genomic_DNA"/>
</dbReference>
<proteinExistence type="predicted"/>
<reference evidence="3 4" key="1">
    <citation type="submission" date="2024-07" db="EMBL/GenBank/DDBJ databases">
        <authorList>
            <person name="Kang M."/>
        </authorList>
    </citation>
    <scope>NUCLEOTIDE SEQUENCE [LARGE SCALE GENOMIC DNA]</scope>
    <source>
        <strain evidence="3 4">DFM31</strain>
    </source>
</reference>
<comment type="caution">
    <text evidence="3">The sequence shown here is derived from an EMBL/GenBank/DDBJ whole genome shotgun (WGS) entry which is preliminary data.</text>
</comment>
<keyword evidence="4" id="KW-1185">Reference proteome</keyword>
<accession>A0ABV3LEA4</accession>
<evidence type="ECO:0008006" key="5">
    <source>
        <dbReference type="Google" id="ProtNLM"/>
    </source>
</evidence>
<keyword evidence="2" id="KW-0732">Signal</keyword>